<comment type="caution">
    <text evidence="2">The sequence shown here is derived from an EMBL/GenBank/DDBJ whole genome shotgun (WGS) entry which is preliminary data.</text>
</comment>
<name>A0AA86R428_9EUKA</name>
<reference evidence="3 4" key="2">
    <citation type="submission" date="2024-07" db="EMBL/GenBank/DDBJ databases">
        <authorList>
            <person name="Akdeniz Z."/>
        </authorList>
    </citation>
    <scope>NUCLEOTIDE SEQUENCE [LARGE SCALE GENOMIC DNA]</scope>
</reference>
<evidence type="ECO:0000256" key="1">
    <source>
        <dbReference type="SAM" id="MobiDB-lite"/>
    </source>
</evidence>
<dbReference type="EMBL" id="CAXDID020000060">
    <property type="protein sequence ID" value="CAL6009688.1"/>
    <property type="molecule type" value="Genomic_DNA"/>
</dbReference>
<feature type="compositionally biased region" description="Polar residues" evidence="1">
    <location>
        <begin position="93"/>
        <end position="106"/>
    </location>
</feature>
<protein>
    <submittedName>
        <fullName evidence="3">Hypothetical_protein</fullName>
    </submittedName>
</protein>
<dbReference type="AlphaFoldDB" id="A0AA86R428"/>
<feature type="compositionally biased region" description="Low complexity" evidence="1">
    <location>
        <begin position="107"/>
        <end position="120"/>
    </location>
</feature>
<evidence type="ECO:0000313" key="4">
    <source>
        <dbReference type="Proteomes" id="UP001642409"/>
    </source>
</evidence>
<accession>A0AA86R428</accession>
<reference evidence="2" key="1">
    <citation type="submission" date="2023-06" db="EMBL/GenBank/DDBJ databases">
        <authorList>
            <person name="Kurt Z."/>
        </authorList>
    </citation>
    <scope>NUCLEOTIDE SEQUENCE</scope>
</reference>
<evidence type="ECO:0000313" key="2">
    <source>
        <dbReference type="EMBL" id="CAI9970095.1"/>
    </source>
</evidence>
<organism evidence="2">
    <name type="scientific">Hexamita inflata</name>
    <dbReference type="NCBI Taxonomy" id="28002"/>
    <lineage>
        <taxon>Eukaryota</taxon>
        <taxon>Metamonada</taxon>
        <taxon>Diplomonadida</taxon>
        <taxon>Hexamitidae</taxon>
        <taxon>Hexamitinae</taxon>
        <taxon>Hexamita</taxon>
    </lineage>
</organism>
<feature type="region of interest" description="Disordered" evidence="1">
    <location>
        <begin position="91"/>
        <end position="120"/>
    </location>
</feature>
<keyword evidence="4" id="KW-1185">Reference proteome</keyword>
<gene>
    <name evidence="3" type="ORF">HINF_LOCUS21720</name>
    <name evidence="2" type="ORF">HINF_LOCUS57740</name>
</gene>
<sequence>MFLLITRCVRILSCSRLELDVETISSLISWICQLPRRTRYPAISCSWLRQLRRLSASQVNALPQLRFALNSRPRQRISSLRLGTRLQARFASASMTSSPLTLKLQTPSSSSAPSARSSQR</sequence>
<dbReference type="Proteomes" id="UP001642409">
    <property type="component" value="Unassembled WGS sequence"/>
</dbReference>
<evidence type="ECO:0000313" key="3">
    <source>
        <dbReference type="EMBL" id="CAL6009688.1"/>
    </source>
</evidence>
<dbReference type="EMBL" id="CATOUU010001068">
    <property type="protein sequence ID" value="CAI9970095.1"/>
    <property type="molecule type" value="Genomic_DNA"/>
</dbReference>
<proteinExistence type="predicted"/>